<dbReference type="InterPro" id="IPR000719">
    <property type="entry name" value="Prot_kinase_dom"/>
</dbReference>
<evidence type="ECO:0000259" key="2">
    <source>
        <dbReference type="PROSITE" id="PS50011"/>
    </source>
</evidence>
<keyword evidence="4" id="KW-1185">Reference proteome</keyword>
<dbReference type="InterPro" id="IPR040976">
    <property type="entry name" value="Pkinase_fungal"/>
</dbReference>
<feature type="domain" description="Protein kinase" evidence="2">
    <location>
        <begin position="156"/>
        <end position="472"/>
    </location>
</feature>
<dbReference type="GeneID" id="64604592"/>
<reference evidence="3" key="1">
    <citation type="journal article" date="2020" name="New Phytol.">
        <title>Comparative genomics reveals dynamic genome evolution in host specialist ectomycorrhizal fungi.</title>
        <authorList>
            <person name="Lofgren L.A."/>
            <person name="Nguyen N.H."/>
            <person name="Vilgalys R."/>
            <person name="Ruytinx J."/>
            <person name="Liao H.L."/>
            <person name="Branco S."/>
            <person name="Kuo A."/>
            <person name="LaButti K."/>
            <person name="Lipzen A."/>
            <person name="Andreopoulos W."/>
            <person name="Pangilinan J."/>
            <person name="Riley R."/>
            <person name="Hundley H."/>
            <person name="Na H."/>
            <person name="Barry K."/>
            <person name="Grigoriev I.V."/>
            <person name="Stajich J.E."/>
            <person name="Kennedy P.G."/>
        </authorList>
    </citation>
    <scope>NUCLEOTIDE SEQUENCE</scope>
    <source>
        <strain evidence="3">S12</strain>
    </source>
</reference>
<comment type="caution">
    <text evidence="3">The sequence shown here is derived from an EMBL/GenBank/DDBJ whole genome shotgun (WGS) entry which is preliminary data.</text>
</comment>
<dbReference type="AlphaFoldDB" id="A0A9P7AQ11"/>
<feature type="region of interest" description="Disordered" evidence="1">
    <location>
        <begin position="28"/>
        <end position="52"/>
    </location>
</feature>
<sequence>MSVSCSMSVFYFLTDMCEVVRPSSQLSRGVKRKRGGNNEDRTEEDEPTKPPPIVQNGLYVAEMFAAHIARQHVISFIVNNDCIYVWFCDRETTIQGAAINFVQDLPRWLVLLLIMQRMGYDQWGLNRVFEPEPGFSGKVMVEDTQIDLELDVKSKERVTHFGIRGRATTVFPVKSKALSDRQRDPCFPNESSELVAKLYWPEETRQSEPDILNEVYRIAQTDPDVRGHIPELVWFHKFEETSTSKIRVALGLKDADRAEQGSRVLYIIVFRKLIPITTLSGEEFIAAWWQVVKCHRALWKGGVLHRDVSPSNLMVYRLRGQFMAVLNDYDLSSFKRDGPRGLERTGTVPFMAVDLLSPDAMAGKVEHVYAHDAESLIWVLTWVCLRYEEGKLLSKNRPLEDWLKVDACTCAEKKGNFGFTGIRSVRPSTSHADSWDLVRRCFSAVQSLYTAFEYRKLTDESAFQLLLEGPMLEHHSHKRT</sequence>
<dbReference type="RefSeq" id="XP_041159708.1">
    <property type="nucleotide sequence ID" value="XM_041310828.1"/>
</dbReference>
<dbReference type="Pfam" id="PF17667">
    <property type="entry name" value="Pkinase_fungal"/>
    <property type="match status" value="1"/>
</dbReference>
<proteinExistence type="predicted"/>
<dbReference type="PROSITE" id="PS50011">
    <property type="entry name" value="PROTEIN_KINASE_DOM"/>
    <property type="match status" value="1"/>
</dbReference>
<dbReference type="Gene3D" id="1.10.510.10">
    <property type="entry name" value="Transferase(Phosphotransferase) domain 1"/>
    <property type="match status" value="1"/>
</dbReference>
<organism evidence="3 4">
    <name type="scientific">Suillus plorans</name>
    <dbReference type="NCBI Taxonomy" id="116603"/>
    <lineage>
        <taxon>Eukaryota</taxon>
        <taxon>Fungi</taxon>
        <taxon>Dikarya</taxon>
        <taxon>Basidiomycota</taxon>
        <taxon>Agaricomycotina</taxon>
        <taxon>Agaricomycetes</taxon>
        <taxon>Agaricomycetidae</taxon>
        <taxon>Boletales</taxon>
        <taxon>Suillineae</taxon>
        <taxon>Suillaceae</taxon>
        <taxon>Suillus</taxon>
    </lineage>
</organism>
<evidence type="ECO:0000313" key="4">
    <source>
        <dbReference type="Proteomes" id="UP000719766"/>
    </source>
</evidence>
<evidence type="ECO:0000256" key="1">
    <source>
        <dbReference type="SAM" id="MobiDB-lite"/>
    </source>
</evidence>
<dbReference type="GO" id="GO:0005524">
    <property type="term" value="F:ATP binding"/>
    <property type="evidence" value="ECO:0007669"/>
    <property type="project" value="InterPro"/>
</dbReference>
<dbReference type="OrthoDB" id="5584477at2759"/>
<dbReference type="Proteomes" id="UP000719766">
    <property type="component" value="Unassembled WGS sequence"/>
</dbReference>
<dbReference type="PANTHER" id="PTHR38248">
    <property type="entry name" value="FUNK1 6"/>
    <property type="match status" value="1"/>
</dbReference>
<evidence type="ECO:0000313" key="3">
    <source>
        <dbReference type="EMBL" id="KAG1793252.1"/>
    </source>
</evidence>
<name>A0A9P7AQ11_9AGAM</name>
<dbReference type="SUPFAM" id="SSF56112">
    <property type="entry name" value="Protein kinase-like (PK-like)"/>
    <property type="match status" value="1"/>
</dbReference>
<dbReference type="GO" id="GO:0004672">
    <property type="term" value="F:protein kinase activity"/>
    <property type="evidence" value="ECO:0007669"/>
    <property type="project" value="InterPro"/>
</dbReference>
<dbReference type="EMBL" id="JABBWE010000031">
    <property type="protein sequence ID" value="KAG1793252.1"/>
    <property type="molecule type" value="Genomic_DNA"/>
</dbReference>
<dbReference type="InterPro" id="IPR011009">
    <property type="entry name" value="Kinase-like_dom_sf"/>
</dbReference>
<accession>A0A9P7AQ11</accession>
<gene>
    <name evidence="3" type="ORF">HD556DRAFT_513768</name>
</gene>
<protein>
    <recommendedName>
        <fullName evidence="2">Protein kinase domain-containing protein</fullName>
    </recommendedName>
</protein>
<dbReference type="PANTHER" id="PTHR38248:SF2">
    <property type="entry name" value="FUNK1 11"/>
    <property type="match status" value="1"/>
</dbReference>